<reference evidence="1 2" key="1">
    <citation type="journal article" date="2019" name="Commun. Biol.">
        <title>The bagworm genome reveals a unique fibroin gene that provides high tensile strength.</title>
        <authorList>
            <person name="Kono N."/>
            <person name="Nakamura H."/>
            <person name="Ohtoshi R."/>
            <person name="Tomita M."/>
            <person name="Numata K."/>
            <person name="Arakawa K."/>
        </authorList>
    </citation>
    <scope>NUCLEOTIDE SEQUENCE [LARGE SCALE GENOMIC DNA]</scope>
</reference>
<dbReference type="EMBL" id="BGZK01001473">
    <property type="protein sequence ID" value="GBP80651.1"/>
    <property type="molecule type" value="Genomic_DNA"/>
</dbReference>
<dbReference type="AlphaFoldDB" id="A0A4C1YW29"/>
<keyword evidence="2" id="KW-1185">Reference proteome</keyword>
<organism evidence="1 2">
    <name type="scientific">Eumeta variegata</name>
    <name type="common">Bagworm moth</name>
    <name type="synonym">Eumeta japonica</name>
    <dbReference type="NCBI Taxonomy" id="151549"/>
    <lineage>
        <taxon>Eukaryota</taxon>
        <taxon>Metazoa</taxon>
        <taxon>Ecdysozoa</taxon>
        <taxon>Arthropoda</taxon>
        <taxon>Hexapoda</taxon>
        <taxon>Insecta</taxon>
        <taxon>Pterygota</taxon>
        <taxon>Neoptera</taxon>
        <taxon>Endopterygota</taxon>
        <taxon>Lepidoptera</taxon>
        <taxon>Glossata</taxon>
        <taxon>Ditrysia</taxon>
        <taxon>Tineoidea</taxon>
        <taxon>Psychidae</taxon>
        <taxon>Oiketicinae</taxon>
        <taxon>Eumeta</taxon>
    </lineage>
</organism>
<accession>A0A4C1YW29</accession>
<proteinExistence type="predicted"/>
<protein>
    <submittedName>
        <fullName evidence="1">Uncharacterized protein</fullName>
    </submittedName>
</protein>
<comment type="caution">
    <text evidence="1">The sequence shown here is derived from an EMBL/GenBank/DDBJ whole genome shotgun (WGS) entry which is preliminary data.</text>
</comment>
<sequence length="242" mass="27934">MYRDLSLQQLAVVQAQSHFVVTNTYRSRDRRGCETRIAVLASTPPIYFPPVASLKKCGSLSPIDLLLTLLTPLASVGKRRQRRRKRNNDRVLSHKIICESVNLLPAVNLYLYSSTALWFRKTSQRHKNNPDRTKTKITITYEIIGAYSHDIIAFVVNIRRSSRRRRLRETRDLSPLLRRDHENVHRDLYELRTYCTGLAGFAAVAVRRPFASEKVMVLHNTQLRSIRCWASVKTALSYGIKL</sequence>
<dbReference type="Proteomes" id="UP000299102">
    <property type="component" value="Unassembled WGS sequence"/>
</dbReference>
<gene>
    <name evidence="1" type="ORF">EVAR_54109_1</name>
</gene>
<name>A0A4C1YW29_EUMVA</name>
<evidence type="ECO:0000313" key="2">
    <source>
        <dbReference type="Proteomes" id="UP000299102"/>
    </source>
</evidence>
<evidence type="ECO:0000313" key="1">
    <source>
        <dbReference type="EMBL" id="GBP80651.1"/>
    </source>
</evidence>